<dbReference type="AlphaFoldDB" id="A0A2I1I7A9"/>
<dbReference type="InterPro" id="IPR029044">
    <property type="entry name" value="Nucleotide-diphossugar_trans"/>
</dbReference>
<proteinExistence type="predicted"/>
<reference evidence="2 3" key="1">
    <citation type="submission" date="2017-12" db="EMBL/GenBank/DDBJ databases">
        <title>Phylogenetic diversity of female urinary microbiome.</title>
        <authorList>
            <person name="Thomas-White K."/>
            <person name="Wolfe A.J."/>
        </authorList>
    </citation>
    <scope>NUCLEOTIDE SEQUENCE [LARGE SCALE GENOMIC DNA]</scope>
    <source>
        <strain evidence="2 3">UMB0250</strain>
    </source>
</reference>
<dbReference type="GO" id="GO:0016758">
    <property type="term" value="F:hexosyltransferase activity"/>
    <property type="evidence" value="ECO:0007669"/>
    <property type="project" value="UniProtKB-ARBA"/>
</dbReference>
<dbReference type="Proteomes" id="UP000234545">
    <property type="component" value="Unassembled WGS sequence"/>
</dbReference>
<evidence type="ECO:0000259" key="1">
    <source>
        <dbReference type="Pfam" id="PF00535"/>
    </source>
</evidence>
<keyword evidence="2" id="KW-0808">Transferase</keyword>
<organism evidence="2 3">
    <name type="scientific">Schaalia turicensis</name>
    <dbReference type="NCBI Taxonomy" id="131111"/>
    <lineage>
        <taxon>Bacteria</taxon>
        <taxon>Bacillati</taxon>
        <taxon>Actinomycetota</taxon>
        <taxon>Actinomycetes</taxon>
        <taxon>Actinomycetales</taxon>
        <taxon>Actinomycetaceae</taxon>
        <taxon>Schaalia</taxon>
    </lineage>
</organism>
<evidence type="ECO:0000313" key="2">
    <source>
        <dbReference type="EMBL" id="PKY67019.1"/>
    </source>
</evidence>
<evidence type="ECO:0000313" key="3">
    <source>
        <dbReference type="Proteomes" id="UP000234545"/>
    </source>
</evidence>
<protein>
    <submittedName>
        <fullName evidence="2">Glycosyltransferase family 2 protein</fullName>
    </submittedName>
</protein>
<dbReference type="PANTHER" id="PTHR22916:SF3">
    <property type="entry name" value="UDP-GLCNAC:BETAGAL BETA-1,3-N-ACETYLGLUCOSAMINYLTRANSFERASE-LIKE PROTEIN 1"/>
    <property type="match status" value="1"/>
</dbReference>
<dbReference type="RefSeq" id="WP_101627515.1">
    <property type="nucleotide sequence ID" value="NZ_PKKJ01000001.1"/>
</dbReference>
<dbReference type="PANTHER" id="PTHR22916">
    <property type="entry name" value="GLYCOSYLTRANSFERASE"/>
    <property type="match status" value="1"/>
</dbReference>
<gene>
    <name evidence="2" type="ORF">CYJ25_01920</name>
</gene>
<dbReference type="EMBL" id="PKKJ01000001">
    <property type="protein sequence ID" value="PKY67019.1"/>
    <property type="molecule type" value="Genomic_DNA"/>
</dbReference>
<dbReference type="Gene3D" id="3.90.550.10">
    <property type="entry name" value="Spore Coat Polysaccharide Biosynthesis Protein SpsA, Chain A"/>
    <property type="match status" value="1"/>
</dbReference>
<dbReference type="Pfam" id="PF00535">
    <property type="entry name" value="Glycos_transf_2"/>
    <property type="match status" value="1"/>
</dbReference>
<name>A0A2I1I7A9_9ACTO</name>
<feature type="domain" description="Glycosyltransferase 2-like" evidence="1">
    <location>
        <begin position="8"/>
        <end position="124"/>
    </location>
</feature>
<comment type="caution">
    <text evidence="2">The sequence shown here is derived from an EMBL/GenBank/DDBJ whole genome shotgun (WGS) entry which is preliminary data.</text>
</comment>
<dbReference type="OrthoDB" id="9802649at2"/>
<dbReference type="CDD" id="cd04196">
    <property type="entry name" value="GT_2_like_d"/>
    <property type="match status" value="1"/>
</dbReference>
<dbReference type="SUPFAM" id="SSF53448">
    <property type="entry name" value="Nucleotide-diphospho-sugar transferases"/>
    <property type="match status" value="1"/>
</dbReference>
<sequence>MIDSPRISVALCTYNGERFIAQQIESILAQSMPVDEIVLGDDASSDNTVQIVEERVAGTNIDLMVRRHNPGLGVRSNFADAISATTGDVIILCDQDDVWHRDKVKKLVEALGDKELVHSDARLVDAEGNPKGSALLEELNVSAWEKRNLVDGDALAVLLKRNLVTGATAAVKGEFARSIMPVPDGWIHDEWLAFIAAFDRQLVLLPEALTDYRQHENNQIGAKKEPLSVQIKRKISADSDDDARRLTRALSAFHFVASTNRGREEDRERLERAAKHQQARSLMPKGHFSRIPALMSEASKGNYSKYSRGIWAFGRDLLRSFDS</sequence>
<dbReference type="InterPro" id="IPR001173">
    <property type="entry name" value="Glyco_trans_2-like"/>
</dbReference>
<accession>A0A2I1I7A9</accession>